<dbReference type="InterPro" id="IPR051782">
    <property type="entry name" value="ABC_Transporter_VariousFunc"/>
</dbReference>
<dbReference type="AlphaFoldDB" id="A0A4Q5M4U3"/>
<reference evidence="5 6" key="1">
    <citation type="submission" date="2019-02" db="EMBL/GenBank/DDBJ databases">
        <title>Bacterial novel species Emticicia sp. 17J42-9 isolated from soil.</title>
        <authorList>
            <person name="Jung H.-Y."/>
        </authorList>
    </citation>
    <scope>NUCLEOTIDE SEQUENCE [LARGE SCALE GENOMIC DNA]</scope>
    <source>
        <strain evidence="5 6">17J42-9</strain>
    </source>
</reference>
<accession>A0A4Q5M4U3</accession>
<evidence type="ECO:0000313" key="5">
    <source>
        <dbReference type="EMBL" id="RYU97414.1"/>
    </source>
</evidence>
<feature type="domain" description="ABC transporter" evidence="4">
    <location>
        <begin position="6"/>
        <end position="217"/>
    </location>
</feature>
<dbReference type="InterPro" id="IPR027417">
    <property type="entry name" value="P-loop_NTPase"/>
</dbReference>
<dbReference type="SUPFAM" id="SSF52540">
    <property type="entry name" value="P-loop containing nucleoside triphosphate hydrolases"/>
    <property type="match status" value="1"/>
</dbReference>
<dbReference type="PANTHER" id="PTHR42939:SF1">
    <property type="entry name" value="ABC TRANSPORTER ATP-BINDING PROTEIN ALBC-RELATED"/>
    <property type="match status" value="1"/>
</dbReference>
<dbReference type="InterPro" id="IPR003439">
    <property type="entry name" value="ABC_transporter-like_ATP-bd"/>
</dbReference>
<comment type="caution">
    <text evidence="5">The sequence shown here is derived from an EMBL/GenBank/DDBJ whole genome shotgun (WGS) entry which is preliminary data.</text>
</comment>
<evidence type="ECO:0000256" key="1">
    <source>
        <dbReference type="ARBA" id="ARBA00022448"/>
    </source>
</evidence>
<keyword evidence="1" id="KW-0813">Transport</keyword>
<organism evidence="5 6">
    <name type="scientific">Emticicia agri</name>
    <dbReference type="NCBI Taxonomy" id="2492393"/>
    <lineage>
        <taxon>Bacteria</taxon>
        <taxon>Pseudomonadati</taxon>
        <taxon>Bacteroidota</taxon>
        <taxon>Cytophagia</taxon>
        <taxon>Cytophagales</taxon>
        <taxon>Leadbetterellaceae</taxon>
        <taxon>Emticicia</taxon>
    </lineage>
</organism>
<keyword evidence="6" id="KW-1185">Reference proteome</keyword>
<dbReference type="InterPro" id="IPR003593">
    <property type="entry name" value="AAA+_ATPase"/>
</dbReference>
<dbReference type="PROSITE" id="PS50893">
    <property type="entry name" value="ABC_TRANSPORTER_2"/>
    <property type="match status" value="1"/>
</dbReference>
<dbReference type="RefSeq" id="WP_130019196.1">
    <property type="nucleotide sequence ID" value="NZ_SEWF01000002.1"/>
</dbReference>
<dbReference type="Gene3D" id="3.40.50.300">
    <property type="entry name" value="P-loop containing nucleotide triphosphate hydrolases"/>
    <property type="match status" value="1"/>
</dbReference>
<dbReference type="GO" id="GO:0005524">
    <property type="term" value="F:ATP binding"/>
    <property type="evidence" value="ECO:0007669"/>
    <property type="project" value="UniProtKB-KW"/>
</dbReference>
<evidence type="ECO:0000313" key="6">
    <source>
        <dbReference type="Proteomes" id="UP000293162"/>
    </source>
</evidence>
<evidence type="ECO:0000256" key="2">
    <source>
        <dbReference type="ARBA" id="ARBA00022741"/>
    </source>
</evidence>
<sequence length="219" mass="25344">MTKNLLEADSVYLEYNTRTILSDVYVKAETGKVTGFLGRNGCGKSSLMRIIFGSLKGNFQSVRLNKQYQESLLMVPDAIRYLPQKTFIPKQLSIDEICLIFQVSFNSIIQELPVFEKYQHQKLATLSGGEIRLFEAIIILLSNVKFVILDEPFSHIMPLHVEKLKEVINREKHKKGIIITDHLYKHNMEVSDDLYLIREGKTFRINTHDDLVRHGYILE</sequence>
<dbReference type="SMART" id="SM00382">
    <property type="entry name" value="AAA"/>
    <property type="match status" value="1"/>
</dbReference>
<protein>
    <submittedName>
        <fullName evidence="5">ATP-binding cassette domain-containing protein</fullName>
    </submittedName>
</protein>
<dbReference type="GO" id="GO:0016887">
    <property type="term" value="F:ATP hydrolysis activity"/>
    <property type="evidence" value="ECO:0007669"/>
    <property type="project" value="InterPro"/>
</dbReference>
<keyword evidence="3 5" id="KW-0067">ATP-binding</keyword>
<proteinExistence type="predicted"/>
<name>A0A4Q5M4U3_9BACT</name>
<dbReference type="Proteomes" id="UP000293162">
    <property type="component" value="Unassembled WGS sequence"/>
</dbReference>
<dbReference type="Pfam" id="PF00005">
    <property type="entry name" value="ABC_tran"/>
    <property type="match status" value="1"/>
</dbReference>
<gene>
    <name evidence="5" type="ORF">EWM59_01620</name>
</gene>
<dbReference type="PANTHER" id="PTHR42939">
    <property type="entry name" value="ABC TRANSPORTER ATP-BINDING PROTEIN ALBC-RELATED"/>
    <property type="match status" value="1"/>
</dbReference>
<dbReference type="OrthoDB" id="9801987at2"/>
<keyword evidence="2" id="KW-0547">Nucleotide-binding</keyword>
<dbReference type="EMBL" id="SEWF01000002">
    <property type="protein sequence ID" value="RYU97414.1"/>
    <property type="molecule type" value="Genomic_DNA"/>
</dbReference>
<evidence type="ECO:0000259" key="4">
    <source>
        <dbReference type="PROSITE" id="PS50893"/>
    </source>
</evidence>
<evidence type="ECO:0000256" key="3">
    <source>
        <dbReference type="ARBA" id="ARBA00022840"/>
    </source>
</evidence>